<keyword evidence="1" id="KW-0808">Transferase</keyword>
<dbReference type="PANTHER" id="PTHR43420:SF3">
    <property type="entry name" value="N-ACETYLTRANSFERASE DOMAIN-CONTAINING PROTEIN"/>
    <property type="match status" value="1"/>
</dbReference>
<dbReference type="OrthoDB" id="9775595at2"/>
<dbReference type="PANTHER" id="PTHR43420">
    <property type="entry name" value="ACETYLTRANSFERASE"/>
    <property type="match status" value="1"/>
</dbReference>
<dbReference type="InterPro" id="IPR000182">
    <property type="entry name" value="GNAT_dom"/>
</dbReference>
<evidence type="ECO:0000256" key="2">
    <source>
        <dbReference type="ARBA" id="ARBA00023315"/>
    </source>
</evidence>
<dbReference type="SUPFAM" id="SSF55729">
    <property type="entry name" value="Acyl-CoA N-acyltransferases (Nat)"/>
    <property type="match status" value="1"/>
</dbReference>
<reference evidence="4 5" key="1">
    <citation type="submission" date="2018-10" db="EMBL/GenBank/DDBJ databases">
        <title>Genomic Encyclopedia of Type Strains, Phase IV (KMG-IV): sequencing the most valuable type-strain genomes for metagenomic binning, comparative biology and taxonomic classification.</title>
        <authorList>
            <person name="Goeker M."/>
        </authorList>
    </citation>
    <scope>NUCLEOTIDE SEQUENCE [LARGE SCALE GENOMIC DNA]</scope>
    <source>
        <strain evidence="4 5">DSM 25586</strain>
    </source>
</reference>
<sequence>MDLSPRPASKPAPAPAAVPGLEELMDGAWPAIDREESGGWVMRAASGVTQRANSVWVRESGADPHRQVAAVRAARLWYRNRRLPLIFQVFDGPRSAALNTVLDDEGFTRQSETLVLARSSEPGPDTGGPDPAVEISAEPSAEWLDLWWSVDGRGGAAELAVARRILEGCPAAYALIRDDDGVPAAVARLALPRPAPGGSRWGGLYCMATRPDARRRGYGGRIVRALLREGDARGVAGCWLLVMASNADARTLYARAGFREACRYLYRQERPKRHLTGC</sequence>
<dbReference type="AlphaFoldDB" id="A0A495FL99"/>
<dbReference type="InterPro" id="IPR056935">
    <property type="entry name" value="Rv0428c-like_C"/>
</dbReference>
<dbReference type="RefSeq" id="WP_120950137.1">
    <property type="nucleotide sequence ID" value="NZ_RBIR01000001.1"/>
</dbReference>
<feature type="domain" description="N-acetyltransferase" evidence="3">
    <location>
        <begin position="133"/>
        <end position="276"/>
    </location>
</feature>
<dbReference type="EMBL" id="RBIR01000001">
    <property type="protein sequence ID" value="RKR30020.1"/>
    <property type="molecule type" value="Genomic_DNA"/>
</dbReference>
<dbReference type="InterPro" id="IPR050680">
    <property type="entry name" value="YpeA/RimI_acetyltransf"/>
</dbReference>
<dbReference type="GO" id="GO:0016747">
    <property type="term" value="F:acyltransferase activity, transferring groups other than amino-acyl groups"/>
    <property type="evidence" value="ECO:0007669"/>
    <property type="project" value="InterPro"/>
</dbReference>
<dbReference type="Proteomes" id="UP000276055">
    <property type="component" value="Unassembled WGS sequence"/>
</dbReference>
<evidence type="ECO:0000313" key="4">
    <source>
        <dbReference type="EMBL" id="RKR30020.1"/>
    </source>
</evidence>
<evidence type="ECO:0000313" key="5">
    <source>
        <dbReference type="Proteomes" id="UP000276055"/>
    </source>
</evidence>
<name>A0A495FL99_9MICC</name>
<dbReference type="Pfam" id="PF24553">
    <property type="entry name" value="Rv0428c_C"/>
    <property type="match status" value="1"/>
</dbReference>
<evidence type="ECO:0000259" key="3">
    <source>
        <dbReference type="PROSITE" id="PS51186"/>
    </source>
</evidence>
<dbReference type="InterPro" id="IPR016181">
    <property type="entry name" value="Acyl_CoA_acyltransferase"/>
</dbReference>
<protein>
    <submittedName>
        <fullName evidence="4">FR47-like protein</fullName>
    </submittedName>
</protein>
<dbReference type="Gene3D" id="3.40.630.30">
    <property type="match status" value="1"/>
</dbReference>
<gene>
    <name evidence="4" type="ORF">C8D78_0339</name>
</gene>
<accession>A0A495FL99</accession>
<comment type="caution">
    <text evidence="4">The sequence shown here is derived from an EMBL/GenBank/DDBJ whole genome shotgun (WGS) entry which is preliminary data.</text>
</comment>
<evidence type="ECO:0000256" key="1">
    <source>
        <dbReference type="ARBA" id="ARBA00022679"/>
    </source>
</evidence>
<dbReference type="CDD" id="cd04301">
    <property type="entry name" value="NAT_SF"/>
    <property type="match status" value="1"/>
</dbReference>
<organism evidence="4 5">
    <name type="scientific">Arthrobacter oryzae</name>
    <dbReference type="NCBI Taxonomy" id="409290"/>
    <lineage>
        <taxon>Bacteria</taxon>
        <taxon>Bacillati</taxon>
        <taxon>Actinomycetota</taxon>
        <taxon>Actinomycetes</taxon>
        <taxon>Micrococcales</taxon>
        <taxon>Micrococcaceae</taxon>
        <taxon>Arthrobacter</taxon>
    </lineage>
</organism>
<keyword evidence="2" id="KW-0012">Acyltransferase</keyword>
<dbReference type="PROSITE" id="PS51186">
    <property type="entry name" value="GNAT"/>
    <property type="match status" value="1"/>
</dbReference>
<proteinExistence type="predicted"/>